<reference evidence="2" key="1">
    <citation type="submission" date="2020-06" db="EMBL/GenBank/DDBJ databases">
        <authorList>
            <consortium name="Plant Systems Biology data submission"/>
        </authorList>
    </citation>
    <scope>NUCLEOTIDE SEQUENCE</scope>
    <source>
        <strain evidence="2">D6</strain>
    </source>
</reference>
<feature type="chain" id="PRO_5040320740" evidence="1">
    <location>
        <begin position="24"/>
        <end position="270"/>
    </location>
</feature>
<sequence length="270" mass="30692">MRSAEILFTIASVASWLAAPVFGWDIAAAQNELNTQKAKWESMAIDNYRYQHNAAHDTSGAVYPFTTHVWQGSVVSYVDGQGRQINWLSPNTFGNWFGLIQTYIDQPARDLRVTYDATRGFPATIYIVANTGQVQNFEIFSFHYYQVNYNPQGVQATLDRELAKWTSMNIQNYDYQHIAYHDTTNVVYPFKTEVRNGAGTSLKDGNGQPITWTSPSTMGNWFGLIQNYLNSGAQYIEATYDATRGFPTLIYVIQNNALAYHVEINSFIYF</sequence>
<dbReference type="InterPro" id="IPR046172">
    <property type="entry name" value="DUF6174"/>
</dbReference>
<keyword evidence="1" id="KW-0732">Signal</keyword>
<protein>
    <submittedName>
        <fullName evidence="2">Uncharacterized protein</fullName>
    </submittedName>
</protein>
<gene>
    <name evidence="2" type="ORF">SEMRO_168_G074840.1</name>
</gene>
<dbReference type="EMBL" id="CAICTM010000167">
    <property type="protein sequence ID" value="CAB9503523.1"/>
    <property type="molecule type" value="Genomic_DNA"/>
</dbReference>
<comment type="caution">
    <text evidence="2">The sequence shown here is derived from an EMBL/GenBank/DDBJ whole genome shotgun (WGS) entry which is preliminary data.</text>
</comment>
<feature type="signal peptide" evidence="1">
    <location>
        <begin position="1"/>
        <end position="23"/>
    </location>
</feature>
<keyword evidence="3" id="KW-1185">Reference proteome</keyword>
<dbReference type="Pfam" id="PF19671">
    <property type="entry name" value="DUF6174"/>
    <property type="match status" value="2"/>
</dbReference>
<evidence type="ECO:0000313" key="3">
    <source>
        <dbReference type="Proteomes" id="UP001153069"/>
    </source>
</evidence>
<proteinExistence type="predicted"/>
<accession>A0A9N8DID6</accession>
<organism evidence="2 3">
    <name type="scientific">Seminavis robusta</name>
    <dbReference type="NCBI Taxonomy" id="568900"/>
    <lineage>
        <taxon>Eukaryota</taxon>
        <taxon>Sar</taxon>
        <taxon>Stramenopiles</taxon>
        <taxon>Ochrophyta</taxon>
        <taxon>Bacillariophyta</taxon>
        <taxon>Bacillariophyceae</taxon>
        <taxon>Bacillariophycidae</taxon>
        <taxon>Naviculales</taxon>
        <taxon>Naviculaceae</taxon>
        <taxon>Seminavis</taxon>
    </lineage>
</organism>
<name>A0A9N8DID6_9STRA</name>
<dbReference type="AlphaFoldDB" id="A0A9N8DID6"/>
<evidence type="ECO:0000313" key="2">
    <source>
        <dbReference type="EMBL" id="CAB9503523.1"/>
    </source>
</evidence>
<evidence type="ECO:0000256" key="1">
    <source>
        <dbReference type="SAM" id="SignalP"/>
    </source>
</evidence>
<dbReference type="Proteomes" id="UP001153069">
    <property type="component" value="Unassembled WGS sequence"/>
</dbReference>